<dbReference type="InterPro" id="IPR029058">
    <property type="entry name" value="AB_hydrolase_fold"/>
</dbReference>
<dbReference type="Proteomes" id="UP000033540">
    <property type="component" value="Unassembled WGS sequence"/>
</dbReference>
<proteinExistence type="predicted"/>
<dbReference type="SUPFAM" id="SSF53474">
    <property type="entry name" value="alpha/beta-Hydrolases"/>
    <property type="match status" value="1"/>
</dbReference>
<dbReference type="EMBL" id="JZEE01000540">
    <property type="protein sequence ID" value="KJK63859.1"/>
    <property type="molecule type" value="Genomic_DNA"/>
</dbReference>
<dbReference type="InterPro" id="IPR005645">
    <property type="entry name" value="FSH-like_dom"/>
</dbReference>
<dbReference type="GO" id="GO:0005737">
    <property type="term" value="C:cytoplasm"/>
    <property type="evidence" value="ECO:0007669"/>
    <property type="project" value="TreeGrafter"/>
</dbReference>
<comment type="caution">
    <text evidence="3">The sequence shown here is derived from an EMBL/GenBank/DDBJ whole genome shotgun (WGS) entry which is preliminary data.</text>
</comment>
<gene>
    <name evidence="3" type="ORF">P875_00064679</name>
</gene>
<dbReference type="PANTHER" id="PTHR48070:SF4">
    <property type="entry name" value="ESTERASE ALNB"/>
    <property type="match status" value="1"/>
</dbReference>
<dbReference type="GO" id="GO:0005634">
    <property type="term" value="C:nucleus"/>
    <property type="evidence" value="ECO:0007669"/>
    <property type="project" value="TreeGrafter"/>
</dbReference>
<feature type="domain" description="Serine hydrolase" evidence="2">
    <location>
        <begin position="21"/>
        <end position="203"/>
    </location>
</feature>
<keyword evidence="1 3" id="KW-0378">Hydrolase</keyword>
<dbReference type="Gene3D" id="3.40.50.1820">
    <property type="entry name" value="alpha/beta hydrolase"/>
    <property type="match status" value="1"/>
</dbReference>
<evidence type="ECO:0000256" key="1">
    <source>
        <dbReference type="ARBA" id="ARBA00022801"/>
    </source>
</evidence>
<evidence type="ECO:0000259" key="2">
    <source>
        <dbReference type="Pfam" id="PF03959"/>
    </source>
</evidence>
<reference evidence="3 4" key="1">
    <citation type="submission" date="2015-02" db="EMBL/GenBank/DDBJ databases">
        <title>Draft genome sequence of Aspergillus parasiticus SU-1.</title>
        <authorList>
            <person name="Yu J."/>
            <person name="Fedorova N."/>
            <person name="Yin Y."/>
            <person name="Losada L."/>
            <person name="Zafar N."/>
            <person name="Taujale R."/>
            <person name="Ehrlich K.C."/>
            <person name="Bhatnagar D."/>
            <person name="Cleveland T.E."/>
            <person name="Bennett J.W."/>
            <person name="Nierman W.C."/>
        </authorList>
    </citation>
    <scope>NUCLEOTIDE SEQUENCE [LARGE SCALE GENOMIC DNA]</scope>
    <source>
        <strain evidence="4">ATCC 56775 / NRRL 5862 / SRRC 143 / SU-1</strain>
    </source>
</reference>
<name>A0A0F0I7Y1_ASPPU</name>
<dbReference type="AlphaFoldDB" id="A0A0F0I7Y1"/>
<dbReference type="GO" id="GO:0016787">
    <property type="term" value="F:hydrolase activity"/>
    <property type="evidence" value="ECO:0007669"/>
    <property type="project" value="UniProtKB-KW"/>
</dbReference>
<dbReference type="GO" id="GO:0019748">
    <property type="term" value="P:secondary metabolic process"/>
    <property type="evidence" value="ECO:0007669"/>
    <property type="project" value="TreeGrafter"/>
</dbReference>
<dbReference type="InterPro" id="IPR050593">
    <property type="entry name" value="LovG"/>
</dbReference>
<dbReference type="PANTHER" id="PTHR48070">
    <property type="entry name" value="ESTERASE OVCA2"/>
    <property type="match status" value="1"/>
</dbReference>
<sequence length="218" mass="23962">MPDGETSSHPHLNRWLTTSAAAIRYELSDHYTYEFVEGATPWERSNQDAALSEEPTFTYCHPEQADSCLRTIHDLDQFFEDEGPFDGIIGFGLGASLAILWLKNKQEALDMGDITNLPVKVVIMFSTSYVHDYRVLAKGNTVGLDPSPAGARLDLPSAHIWGAEDPFISLAQAGAEFFNHDRLSTHIHDRGHGIPSAMEDVVQVAKAINQAIVAISLA</sequence>
<evidence type="ECO:0000313" key="4">
    <source>
        <dbReference type="Proteomes" id="UP000033540"/>
    </source>
</evidence>
<accession>A0A0F0I7Y1</accession>
<dbReference type="Pfam" id="PF03959">
    <property type="entry name" value="FSH1"/>
    <property type="match status" value="1"/>
</dbReference>
<protein>
    <submittedName>
        <fullName evidence="3">Serine hydrolase FSH1</fullName>
    </submittedName>
</protein>
<organism evidence="3 4">
    <name type="scientific">Aspergillus parasiticus (strain ATCC 56775 / NRRL 5862 / SRRC 143 / SU-1)</name>
    <dbReference type="NCBI Taxonomy" id="1403190"/>
    <lineage>
        <taxon>Eukaryota</taxon>
        <taxon>Fungi</taxon>
        <taxon>Dikarya</taxon>
        <taxon>Ascomycota</taxon>
        <taxon>Pezizomycotina</taxon>
        <taxon>Eurotiomycetes</taxon>
        <taxon>Eurotiomycetidae</taxon>
        <taxon>Eurotiales</taxon>
        <taxon>Aspergillaceae</taxon>
        <taxon>Aspergillus</taxon>
        <taxon>Aspergillus subgen. Circumdati</taxon>
    </lineage>
</organism>
<evidence type="ECO:0000313" key="3">
    <source>
        <dbReference type="EMBL" id="KJK63859.1"/>
    </source>
</evidence>
<dbReference type="OrthoDB" id="414698at2759"/>